<dbReference type="GO" id="GO:0006145">
    <property type="term" value="P:purine nucleobase catabolic process"/>
    <property type="evidence" value="ECO:0007669"/>
    <property type="project" value="TreeGrafter"/>
</dbReference>
<dbReference type="OMA" id="WERCYIN"/>
<proteinExistence type="inferred from homology"/>
<keyword evidence="3 5" id="KW-0659">Purine metabolism</keyword>
<dbReference type="GO" id="GO:0019628">
    <property type="term" value="P:urate catabolic process"/>
    <property type="evidence" value="ECO:0007669"/>
    <property type="project" value="TreeGrafter"/>
</dbReference>
<dbReference type="InterPro" id="IPR002042">
    <property type="entry name" value="Uricase"/>
</dbReference>
<comment type="similarity">
    <text evidence="2 5 8">Belongs to the uricase family.</text>
</comment>
<evidence type="ECO:0000256" key="6">
    <source>
        <dbReference type="PIRSR" id="PIRSR000241-1"/>
    </source>
</evidence>
<organism evidence="9 10">
    <name type="scientific">Triticum turgidum subsp. durum</name>
    <name type="common">Durum wheat</name>
    <name type="synonym">Triticum durum</name>
    <dbReference type="NCBI Taxonomy" id="4567"/>
    <lineage>
        <taxon>Eukaryota</taxon>
        <taxon>Viridiplantae</taxon>
        <taxon>Streptophyta</taxon>
        <taxon>Embryophyta</taxon>
        <taxon>Tracheophyta</taxon>
        <taxon>Spermatophyta</taxon>
        <taxon>Magnoliopsida</taxon>
        <taxon>Liliopsida</taxon>
        <taxon>Poales</taxon>
        <taxon>Poaceae</taxon>
        <taxon>BOP clade</taxon>
        <taxon>Pooideae</taxon>
        <taxon>Triticodae</taxon>
        <taxon>Triticeae</taxon>
        <taxon>Triticinae</taxon>
        <taxon>Triticum</taxon>
    </lineage>
</organism>
<dbReference type="PRINTS" id="PR00093">
    <property type="entry name" value="URICASE"/>
</dbReference>
<sequence length="343" mass="38355">MAGRFDLQGRHGKSRVRVSRVWRRPAEAGGHLFVEWSVAVSVVSDCLPSYTSDDNSAIVATDSIKNTVYVKAKECTEVVSMEEFAVILGRHFTSLYSQVGNGGDGNFSQPFMVCVLLYKSSGARPFMKVFLFEQVSEATVTIVERPWERVAVDGKPHSHGFKLGSEKHTTEVNVKKSGSLLINSGIQGYSLLKTTQSGFEGFVRDRYTLLPETRERIVATEVTAWWRYPFEHISQLPSKPFCFTQRYQDVKKVLADTFFGPPDVGVYSPSVQNTLYLMAREVLTRFPDIASVQLRMPNLHFIPVNLGGKENPGLVKFADDVYMPTDEPHGTIEATLSRANSKL</sequence>
<dbReference type="Pfam" id="PF01014">
    <property type="entry name" value="Uricase"/>
    <property type="match status" value="2"/>
</dbReference>
<feature type="binding site" evidence="7">
    <location>
        <position position="199"/>
    </location>
    <ligand>
        <name>5-hydroxyisourate</name>
        <dbReference type="ChEBI" id="CHEBI:18072"/>
    </ligand>
</feature>
<evidence type="ECO:0000256" key="5">
    <source>
        <dbReference type="PIRNR" id="PIRNR000241"/>
    </source>
</evidence>
<dbReference type="NCBIfam" id="TIGR03383">
    <property type="entry name" value="urate_oxi"/>
    <property type="match status" value="1"/>
</dbReference>
<comment type="function">
    <text evidence="5 8">Catalyzes the oxidation of uric acid to 5-hydroxyisourate, which is further processed to form (S)-allantoin.</text>
</comment>
<feature type="binding site" evidence="7">
    <location>
        <position position="298"/>
    </location>
    <ligand>
        <name>5-hydroxyisourate</name>
        <dbReference type="ChEBI" id="CHEBI:18072"/>
    </ligand>
</feature>
<name>A0A9R1QT78_TRITD</name>
<accession>A0A9R1QT78</accession>
<feature type="binding site" evidence="7">
    <location>
        <position position="62"/>
    </location>
    <ligand>
        <name>5-hydroxyisourate</name>
        <dbReference type="ChEBI" id="CHEBI:18072"/>
    </ligand>
</feature>
<evidence type="ECO:0000256" key="4">
    <source>
        <dbReference type="ARBA" id="ARBA00023002"/>
    </source>
</evidence>
<feature type="active site" description="Charge relay system" evidence="6">
    <location>
        <position position="61"/>
    </location>
</feature>
<dbReference type="PANTHER" id="PTHR42874">
    <property type="entry name" value="URICASE"/>
    <property type="match status" value="1"/>
</dbReference>
<feature type="binding site" evidence="7">
    <location>
        <position position="216"/>
    </location>
    <ligand>
        <name>5-hydroxyisourate</name>
        <dbReference type="ChEBI" id="CHEBI:18072"/>
    </ligand>
</feature>
<dbReference type="EMBL" id="LT934116">
    <property type="protein sequence ID" value="VAH82154.1"/>
    <property type="molecule type" value="Genomic_DNA"/>
</dbReference>
<feature type="binding site" evidence="7">
    <location>
        <position position="62"/>
    </location>
    <ligand>
        <name>urate</name>
        <dbReference type="ChEBI" id="CHEBI:17775"/>
    </ligand>
</feature>
<dbReference type="SUPFAM" id="SSF55620">
    <property type="entry name" value="Tetrahydrobiopterin biosynthesis enzymes-like"/>
    <property type="match status" value="3"/>
</dbReference>
<evidence type="ECO:0000256" key="8">
    <source>
        <dbReference type="RuleBase" id="RU004455"/>
    </source>
</evidence>
<dbReference type="PANTHER" id="PTHR42874:SF1">
    <property type="entry name" value="URICASE"/>
    <property type="match status" value="1"/>
</dbReference>
<feature type="binding site" evidence="7">
    <location>
        <position position="61"/>
    </location>
    <ligand>
        <name>O2</name>
        <dbReference type="ChEBI" id="CHEBI:15379"/>
    </ligand>
</feature>
<evidence type="ECO:0000313" key="9">
    <source>
        <dbReference type="EMBL" id="VAH82154.1"/>
    </source>
</evidence>
<dbReference type="CDD" id="cd00445">
    <property type="entry name" value="Uricase"/>
    <property type="match status" value="1"/>
</dbReference>
<dbReference type="GO" id="GO:0005777">
    <property type="term" value="C:peroxisome"/>
    <property type="evidence" value="ECO:0007669"/>
    <property type="project" value="UniProtKB-SubCell"/>
</dbReference>
<evidence type="ECO:0000256" key="3">
    <source>
        <dbReference type="ARBA" id="ARBA00022631"/>
    </source>
</evidence>
<feature type="binding site" evidence="7">
    <location>
        <position position="61"/>
    </location>
    <ligand>
        <name>5-hydroxyisourate</name>
        <dbReference type="ChEBI" id="CHEBI:18072"/>
    </ligand>
</feature>
<feature type="binding site" evidence="7">
    <location>
        <position position="216"/>
    </location>
    <ligand>
        <name>urate</name>
        <dbReference type="ChEBI" id="CHEBI:17775"/>
    </ligand>
</feature>
<keyword evidence="5" id="KW-0576">Peroxisome</keyword>
<feature type="active site" description="Charge relay system" evidence="6">
    <location>
        <position position="13"/>
    </location>
</feature>
<dbReference type="AlphaFoldDB" id="A0A9R1QT78"/>
<dbReference type="EC" id="1.7.3.3" evidence="5 8"/>
<feature type="binding site" evidence="7">
    <location>
        <position position="298"/>
    </location>
    <ligand>
        <name>O2</name>
        <dbReference type="ChEBI" id="CHEBI:15379"/>
    </ligand>
</feature>
<dbReference type="Proteomes" id="UP000324705">
    <property type="component" value="Chromosome 3B"/>
</dbReference>
<evidence type="ECO:0000256" key="2">
    <source>
        <dbReference type="ARBA" id="ARBA00009760"/>
    </source>
</evidence>
<protein>
    <recommendedName>
        <fullName evidence="5 8">Uricase</fullName>
        <ecNumber evidence="5 8">1.7.3.3</ecNumber>
    </recommendedName>
    <alternativeName>
        <fullName evidence="5">Urate oxidase</fullName>
    </alternativeName>
</protein>
<evidence type="ECO:0000256" key="7">
    <source>
        <dbReference type="PIRSR" id="PIRSR000241-2"/>
    </source>
</evidence>
<feature type="binding site" evidence="7">
    <location>
        <position position="271"/>
    </location>
    <ligand>
        <name>urate</name>
        <dbReference type="ChEBI" id="CHEBI:17775"/>
    </ligand>
</feature>
<gene>
    <name evidence="9" type="ORF">TRITD_3Bv1G211340</name>
</gene>
<comment type="catalytic activity">
    <reaction evidence="5 8">
        <text>urate + O2 + H2O = 5-hydroxyisourate + H2O2</text>
        <dbReference type="Rhea" id="RHEA:21368"/>
        <dbReference type="ChEBI" id="CHEBI:15377"/>
        <dbReference type="ChEBI" id="CHEBI:15379"/>
        <dbReference type="ChEBI" id="CHEBI:16240"/>
        <dbReference type="ChEBI" id="CHEBI:17775"/>
        <dbReference type="ChEBI" id="CHEBI:18072"/>
        <dbReference type="EC" id="1.7.3.3"/>
    </reaction>
</comment>
<comment type="subcellular location">
    <subcellularLocation>
        <location evidence="5">Peroxisome</location>
    </subcellularLocation>
</comment>
<feature type="binding site" evidence="7">
    <location>
        <position position="272"/>
    </location>
    <ligand>
        <name>5-hydroxyisourate</name>
        <dbReference type="ChEBI" id="CHEBI:18072"/>
    </ligand>
</feature>
<keyword evidence="4 5" id="KW-0560">Oxidoreductase</keyword>
<feature type="binding site" evidence="7">
    <location>
        <position position="271"/>
    </location>
    <ligand>
        <name>5-hydroxyisourate</name>
        <dbReference type="ChEBI" id="CHEBI:18072"/>
    </ligand>
</feature>
<comment type="pathway">
    <text evidence="1 5">Purine metabolism; urate degradation; (S)-allantoin from urate: step 1/3.</text>
</comment>
<feature type="binding site" evidence="7">
    <location>
        <position position="61"/>
    </location>
    <ligand>
        <name>urate</name>
        <dbReference type="ChEBI" id="CHEBI:17775"/>
    </ligand>
</feature>
<dbReference type="Gene3D" id="3.10.270.10">
    <property type="entry name" value="Urate Oxidase"/>
    <property type="match status" value="2"/>
</dbReference>
<feature type="active site" description="Charge relay system" evidence="6">
    <location>
        <position position="300"/>
    </location>
</feature>
<evidence type="ECO:0000313" key="10">
    <source>
        <dbReference type="Proteomes" id="UP000324705"/>
    </source>
</evidence>
<dbReference type="Gramene" id="TRITD3Bv1G211340.2">
    <property type="protein sequence ID" value="TRITD3Bv1G211340.2"/>
    <property type="gene ID" value="TRITD3Bv1G211340"/>
</dbReference>
<feature type="binding site" evidence="7">
    <location>
        <position position="272"/>
    </location>
    <ligand>
        <name>urate</name>
        <dbReference type="ChEBI" id="CHEBI:17775"/>
    </ligand>
</feature>
<dbReference type="PIRSF" id="PIRSF000241">
    <property type="entry name" value="Urate_oxidase"/>
    <property type="match status" value="1"/>
</dbReference>
<reference evidence="9 10" key="1">
    <citation type="submission" date="2017-09" db="EMBL/GenBank/DDBJ databases">
        <authorList>
            <consortium name="International Durum Wheat Genome Sequencing Consortium (IDWGSC)"/>
            <person name="Milanesi L."/>
        </authorList>
    </citation>
    <scope>NUCLEOTIDE SEQUENCE [LARGE SCALE GENOMIC DNA]</scope>
    <source>
        <strain evidence="10">cv. Svevo</strain>
    </source>
</reference>
<evidence type="ECO:0000256" key="1">
    <source>
        <dbReference type="ARBA" id="ARBA00004831"/>
    </source>
</evidence>
<keyword evidence="10" id="KW-1185">Reference proteome</keyword>
<feature type="binding site" evidence="7">
    <location>
        <position position="199"/>
    </location>
    <ligand>
        <name>urate</name>
        <dbReference type="ChEBI" id="CHEBI:17775"/>
    </ligand>
</feature>
<feature type="binding site" evidence="7">
    <location>
        <position position="298"/>
    </location>
    <ligand>
        <name>urate</name>
        <dbReference type="ChEBI" id="CHEBI:17775"/>
    </ligand>
</feature>
<dbReference type="GO" id="GO:0004846">
    <property type="term" value="F:urate oxidase activity"/>
    <property type="evidence" value="ECO:0007669"/>
    <property type="project" value="UniProtKB-EC"/>
</dbReference>